<evidence type="ECO:0000313" key="2">
    <source>
        <dbReference type="Proteomes" id="UP000092445"/>
    </source>
</evidence>
<dbReference type="EnsemblMetazoa" id="GPAI009425-RA">
    <property type="protein sequence ID" value="GPAI009425-PA"/>
    <property type="gene ID" value="GPAI009425"/>
</dbReference>
<dbReference type="Proteomes" id="UP000092445">
    <property type="component" value="Unassembled WGS sequence"/>
</dbReference>
<dbReference type="AlphaFoldDB" id="A0A1A9ZBD4"/>
<proteinExistence type="predicted"/>
<name>A0A1A9ZBD4_GLOPL</name>
<organism evidence="1 2">
    <name type="scientific">Glossina pallidipes</name>
    <name type="common">Tsetse fly</name>
    <dbReference type="NCBI Taxonomy" id="7398"/>
    <lineage>
        <taxon>Eukaryota</taxon>
        <taxon>Metazoa</taxon>
        <taxon>Ecdysozoa</taxon>
        <taxon>Arthropoda</taxon>
        <taxon>Hexapoda</taxon>
        <taxon>Insecta</taxon>
        <taxon>Pterygota</taxon>
        <taxon>Neoptera</taxon>
        <taxon>Endopterygota</taxon>
        <taxon>Diptera</taxon>
        <taxon>Brachycera</taxon>
        <taxon>Muscomorpha</taxon>
        <taxon>Hippoboscoidea</taxon>
        <taxon>Glossinidae</taxon>
        <taxon>Glossina</taxon>
    </lineage>
</organism>
<reference evidence="1" key="2">
    <citation type="submission" date="2020-05" db="UniProtKB">
        <authorList>
            <consortium name="EnsemblMetazoa"/>
        </authorList>
    </citation>
    <scope>IDENTIFICATION</scope>
    <source>
        <strain evidence="1">IAEA</strain>
    </source>
</reference>
<reference evidence="2" key="1">
    <citation type="submission" date="2014-03" db="EMBL/GenBank/DDBJ databases">
        <authorList>
            <person name="Aksoy S."/>
            <person name="Warren W."/>
            <person name="Wilson R.K."/>
        </authorList>
    </citation>
    <scope>NUCLEOTIDE SEQUENCE [LARGE SCALE GENOMIC DNA]</scope>
    <source>
        <strain evidence="2">IAEA</strain>
    </source>
</reference>
<dbReference type="VEuPathDB" id="VectorBase:GPAI009425"/>
<keyword evidence="2" id="KW-1185">Reference proteome</keyword>
<evidence type="ECO:0000313" key="1">
    <source>
        <dbReference type="EnsemblMetazoa" id="GPAI009425-PA"/>
    </source>
</evidence>
<sequence>MPQAYWLVIRCSYISPSSDISAYLEDFRLISDINSELKSNNKLIIMGDSDLPFITPILCPGLFTEFFDVIFELCLYQLNNVYNLLSFLFSNEKNRKSGGFPSMQYDDIESSSLNEITDNFAYFGILLLI</sequence>
<accession>A0A1A9ZBD4</accession>
<protein>
    <submittedName>
        <fullName evidence="1">Uncharacterized protein</fullName>
    </submittedName>
</protein>